<dbReference type="EMBL" id="CM042040">
    <property type="protein sequence ID" value="KAI3716422.1"/>
    <property type="molecule type" value="Genomic_DNA"/>
</dbReference>
<gene>
    <name evidence="1" type="ORF">L1987_67291</name>
</gene>
<proteinExistence type="predicted"/>
<reference evidence="1 2" key="2">
    <citation type="journal article" date="2022" name="Mol. Ecol. Resour.">
        <title>The genomes of chicory, endive, great burdock and yacon provide insights into Asteraceae paleo-polyploidization history and plant inulin production.</title>
        <authorList>
            <person name="Fan W."/>
            <person name="Wang S."/>
            <person name="Wang H."/>
            <person name="Wang A."/>
            <person name="Jiang F."/>
            <person name="Liu H."/>
            <person name="Zhao H."/>
            <person name="Xu D."/>
            <person name="Zhang Y."/>
        </authorList>
    </citation>
    <scope>NUCLEOTIDE SEQUENCE [LARGE SCALE GENOMIC DNA]</scope>
    <source>
        <strain evidence="2">cv. Yunnan</strain>
        <tissue evidence="1">Leaves</tissue>
    </source>
</reference>
<organism evidence="1 2">
    <name type="scientific">Smallanthus sonchifolius</name>
    <dbReference type="NCBI Taxonomy" id="185202"/>
    <lineage>
        <taxon>Eukaryota</taxon>
        <taxon>Viridiplantae</taxon>
        <taxon>Streptophyta</taxon>
        <taxon>Embryophyta</taxon>
        <taxon>Tracheophyta</taxon>
        <taxon>Spermatophyta</taxon>
        <taxon>Magnoliopsida</taxon>
        <taxon>eudicotyledons</taxon>
        <taxon>Gunneridae</taxon>
        <taxon>Pentapetalae</taxon>
        <taxon>asterids</taxon>
        <taxon>campanulids</taxon>
        <taxon>Asterales</taxon>
        <taxon>Asteraceae</taxon>
        <taxon>Asteroideae</taxon>
        <taxon>Heliantheae alliance</taxon>
        <taxon>Millerieae</taxon>
        <taxon>Smallanthus</taxon>
    </lineage>
</organism>
<accession>A0ACB9B1Q5</accession>
<evidence type="ECO:0000313" key="2">
    <source>
        <dbReference type="Proteomes" id="UP001056120"/>
    </source>
</evidence>
<keyword evidence="2" id="KW-1185">Reference proteome</keyword>
<sequence>MKRWQIILLFLLASNIIFMCILYHLQQNEYDFSIQGVKYQICVVNGFTNNSSLPLVIWCRTRDGDIGGRALQEGDDYTWYTRLSFWTPAPAYSCTIKWDRTRKMFEAFQVHQGRARCGTTRKCLWLVKEDGIYFSNNDSNWVKDFSWI</sequence>
<evidence type="ECO:0000313" key="1">
    <source>
        <dbReference type="EMBL" id="KAI3716422.1"/>
    </source>
</evidence>
<protein>
    <submittedName>
        <fullName evidence="1">Uncharacterized protein</fullName>
    </submittedName>
</protein>
<dbReference type="Proteomes" id="UP001056120">
    <property type="component" value="Linkage Group LG23"/>
</dbReference>
<name>A0ACB9B1Q5_9ASTR</name>
<reference evidence="2" key="1">
    <citation type="journal article" date="2022" name="Mol. Ecol. Resour.">
        <title>The genomes of chicory, endive, great burdock and yacon provide insights into Asteraceae palaeo-polyploidization history and plant inulin production.</title>
        <authorList>
            <person name="Fan W."/>
            <person name="Wang S."/>
            <person name="Wang H."/>
            <person name="Wang A."/>
            <person name="Jiang F."/>
            <person name="Liu H."/>
            <person name="Zhao H."/>
            <person name="Xu D."/>
            <person name="Zhang Y."/>
        </authorList>
    </citation>
    <scope>NUCLEOTIDE SEQUENCE [LARGE SCALE GENOMIC DNA]</scope>
    <source>
        <strain evidence="2">cv. Yunnan</strain>
    </source>
</reference>
<comment type="caution">
    <text evidence="1">The sequence shown here is derived from an EMBL/GenBank/DDBJ whole genome shotgun (WGS) entry which is preliminary data.</text>
</comment>